<feature type="domain" description="Bacterial transcriptional activator" evidence="4">
    <location>
        <begin position="98"/>
        <end position="235"/>
    </location>
</feature>
<dbReference type="Proteomes" id="UP000236379">
    <property type="component" value="Unassembled WGS sequence"/>
</dbReference>
<evidence type="ECO:0000259" key="4">
    <source>
        <dbReference type="SMART" id="SM01043"/>
    </source>
</evidence>
<dbReference type="SUPFAM" id="SSF48452">
    <property type="entry name" value="TPR-like"/>
    <property type="match status" value="2"/>
</dbReference>
<keyword evidence="1" id="KW-0547">Nucleotide-binding</keyword>
<evidence type="ECO:0000256" key="3">
    <source>
        <dbReference type="SAM" id="MobiDB-lite"/>
    </source>
</evidence>
<organism evidence="5 6">
    <name type="scientific">Deinococcus koreensis</name>
    <dbReference type="NCBI Taxonomy" id="2054903"/>
    <lineage>
        <taxon>Bacteria</taxon>
        <taxon>Thermotogati</taxon>
        <taxon>Deinococcota</taxon>
        <taxon>Deinococci</taxon>
        <taxon>Deinococcales</taxon>
        <taxon>Deinococcaceae</taxon>
        <taxon>Deinococcus</taxon>
    </lineage>
</organism>
<dbReference type="Pfam" id="PF13191">
    <property type="entry name" value="AAA_16"/>
    <property type="match status" value="1"/>
</dbReference>
<keyword evidence="6" id="KW-1185">Reference proteome</keyword>
<dbReference type="Pfam" id="PF03704">
    <property type="entry name" value="BTAD"/>
    <property type="match status" value="1"/>
</dbReference>
<comment type="caution">
    <text evidence="5">The sequence shown here is derived from an EMBL/GenBank/DDBJ whole genome shotgun (WGS) entry which is preliminary data.</text>
</comment>
<keyword evidence="2" id="KW-0067">ATP-binding</keyword>
<dbReference type="InterPro" id="IPR005158">
    <property type="entry name" value="BTAD"/>
</dbReference>
<accession>A0A2K3UXR6</accession>
<reference evidence="5 6" key="1">
    <citation type="submission" date="2018-01" db="EMBL/GenBank/DDBJ databases">
        <title>Deinococcus koreensis sp. nov., a radiation-resistant bacterium isolated from river water.</title>
        <authorList>
            <person name="Choi A."/>
        </authorList>
    </citation>
    <scope>NUCLEOTIDE SEQUENCE [LARGE SCALE GENOMIC DNA]</scope>
    <source>
        <strain evidence="5 6">SJW1-2</strain>
    </source>
</reference>
<feature type="region of interest" description="Disordered" evidence="3">
    <location>
        <begin position="529"/>
        <end position="557"/>
    </location>
</feature>
<protein>
    <recommendedName>
        <fullName evidence="4">Bacterial transcriptional activator domain-containing protein</fullName>
    </recommendedName>
</protein>
<dbReference type="GO" id="GO:0005524">
    <property type="term" value="F:ATP binding"/>
    <property type="evidence" value="ECO:0007669"/>
    <property type="project" value="UniProtKB-KW"/>
</dbReference>
<evidence type="ECO:0000313" key="6">
    <source>
        <dbReference type="Proteomes" id="UP000236379"/>
    </source>
</evidence>
<dbReference type="InterPro" id="IPR011990">
    <property type="entry name" value="TPR-like_helical_dom_sf"/>
</dbReference>
<proteinExistence type="predicted"/>
<dbReference type="AlphaFoldDB" id="A0A2K3UXR6"/>
<gene>
    <name evidence="5" type="ORF">CVO96_07990</name>
</gene>
<dbReference type="SMART" id="SM01043">
    <property type="entry name" value="BTAD"/>
    <property type="match status" value="1"/>
</dbReference>
<dbReference type="PANTHER" id="PTHR16305">
    <property type="entry name" value="TESTICULAR SOLUBLE ADENYLYL CYCLASE"/>
    <property type="match status" value="1"/>
</dbReference>
<feature type="region of interest" description="Disordered" evidence="3">
    <location>
        <begin position="345"/>
        <end position="396"/>
    </location>
</feature>
<dbReference type="EMBL" id="PPPD01000001">
    <property type="protein sequence ID" value="PNY81332.1"/>
    <property type="molecule type" value="Genomic_DNA"/>
</dbReference>
<dbReference type="RefSeq" id="WP_103311775.1">
    <property type="nucleotide sequence ID" value="NZ_PPPD01000001.1"/>
</dbReference>
<evidence type="ECO:0000256" key="1">
    <source>
        <dbReference type="ARBA" id="ARBA00022741"/>
    </source>
</evidence>
<evidence type="ECO:0000256" key="2">
    <source>
        <dbReference type="ARBA" id="ARBA00022840"/>
    </source>
</evidence>
<dbReference type="OrthoDB" id="51325at2"/>
<sequence length="1045" mass="111727">MESGRAPRLQLFGLPALLDGERVGPLPLQRPTYLLLVLALRGEWISREELTRLLRTDDEEPSSRGSLRLLLTRARRLPWASLAPLESGAQRVRWPAPSDVQQFREAVAAGRWEEATTLYGAPLLRGLPLQGLPGLHDWLEGERAALQTLWLTAVHAREAELGARGDFAGAATLLRRALSTDPLSEDTLQRVLRASLRAGQRHEALQLFGHFSLKLREELNLEPLPQTLALVEALRQTGTQSGEADQATEAQTVASSGGSAAPALIGRAAQRRQLGARMARARAAQPRVPDTQSAPLVTLLSGESGSGKTRLLQTQPGSWVRCAAGLSRVPYLPLLNAVRELDVAESGPDVGPDVGPDAGSAVGPHIGPESGTPGAPPGGSGLKPLIAAAGHAQGTPDSDRERLFAALLGRLGAGPGVIFDDLQWADSGTLDWLRYAAQRGVPVCGAFRPDEISPALQATLDTLEAAGGLEVIALTPLSADDLGALASAFSPVTGRWHGFPGWLQRRSGGNPQFALEWLRFLRQEGALQGGGAPPLEPARGHPQASAPGDLGRPPGALPELVRRRLEGLSAADRRVLDAGSVLGGVLSPARLSPLVEQSGWEVGDALGRAARLELLGHDGRLHDTVRQTLYDALSGPQQRFIHGRVVQTLAGVLDALELAEHAALAGEEPVAARLWFEGARYSFGVRRGFEQEASALYRRVLQLRGRSPDWYRACAYLAVRERVDGRADEARALIDTVLRESDDRLARAVARAEGASLAYLAGRMDEATRLIGLAAEEAAPLGDPGLARDILLIQANTAHYRGEYETALHIAEGVVEAQRREPLSHGGCNWLSTLAANLCALGRFGEALEYYREQLEAARFLGLRGQQVTASSDIIATLHDLGRIQEGVELAEAALELVQFNDTYPLRYHIALAYSRSGRHGEALDQLREVMNSASVNMRAHALALLAEVHLQLDATPQAHAALRGGLELVEGCDILTARGVMATALLQFAPAPLLQEAWPLIAGLRPETLPAYLRGDFESALAGRRGPGALSEPLMPGSALPGTN</sequence>
<dbReference type="InterPro" id="IPR041664">
    <property type="entry name" value="AAA_16"/>
</dbReference>
<dbReference type="GO" id="GO:0004016">
    <property type="term" value="F:adenylate cyclase activity"/>
    <property type="evidence" value="ECO:0007669"/>
    <property type="project" value="TreeGrafter"/>
</dbReference>
<dbReference type="GO" id="GO:0005737">
    <property type="term" value="C:cytoplasm"/>
    <property type="evidence" value="ECO:0007669"/>
    <property type="project" value="TreeGrafter"/>
</dbReference>
<evidence type="ECO:0000313" key="5">
    <source>
        <dbReference type="EMBL" id="PNY81332.1"/>
    </source>
</evidence>
<dbReference type="PANTHER" id="PTHR16305:SF35">
    <property type="entry name" value="TRANSCRIPTIONAL ACTIVATOR DOMAIN"/>
    <property type="match status" value="1"/>
</dbReference>
<dbReference type="Gene3D" id="1.25.40.10">
    <property type="entry name" value="Tetratricopeptide repeat domain"/>
    <property type="match status" value="2"/>
</dbReference>
<name>A0A2K3UXR6_9DEIO</name>